<accession>A0A5K7ZUS8</accession>
<dbReference type="AlphaFoldDB" id="A0A5K7ZUS8"/>
<sequence>MLDVAVAYNRYKFIGNEFLTWLWFSTDTNQDYFKTIDETITALDIGNRIVLENNVNDASEIITIKGDDAGLEEGLLSLRKGAVVVEMNLIYKTENQEWKFSIKGESLSFSSLKVPETGPMETKDDVEGLLLEKAYLFEKAIHLINGLFNAFLKLRASVEWDQTVVPAIRKWVLP</sequence>
<evidence type="ECO:0000313" key="1">
    <source>
        <dbReference type="EMBL" id="BBO83995.1"/>
    </source>
</evidence>
<dbReference type="EMBL" id="AP021876">
    <property type="protein sequence ID" value="BBO83995.1"/>
    <property type="molecule type" value="Genomic_DNA"/>
</dbReference>
<dbReference type="Proteomes" id="UP000425960">
    <property type="component" value="Chromosome"/>
</dbReference>
<reference evidence="1 2" key="1">
    <citation type="submission" date="2019-11" db="EMBL/GenBank/DDBJ databases">
        <title>Comparative genomics of hydrocarbon-degrading Desulfosarcina strains.</title>
        <authorList>
            <person name="Watanabe M."/>
            <person name="Kojima H."/>
            <person name="Fukui M."/>
        </authorList>
    </citation>
    <scope>NUCLEOTIDE SEQUENCE [LARGE SCALE GENOMIC DNA]</scope>
    <source>
        <strain evidence="1 2">28bB2T</strain>
    </source>
</reference>
<organism evidence="1 2">
    <name type="scientific">Desulfosarcina ovata subsp. sediminis</name>
    <dbReference type="NCBI Taxonomy" id="885957"/>
    <lineage>
        <taxon>Bacteria</taxon>
        <taxon>Pseudomonadati</taxon>
        <taxon>Thermodesulfobacteriota</taxon>
        <taxon>Desulfobacteria</taxon>
        <taxon>Desulfobacterales</taxon>
        <taxon>Desulfosarcinaceae</taxon>
        <taxon>Desulfosarcina</taxon>
    </lineage>
</organism>
<dbReference type="KEGG" id="dov:DSCO28_45610"/>
<evidence type="ECO:0000313" key="2">
    <source>
        <dbReference type="Proteomes" id="UP000425960"/>
    </source>
</evidence>
<protein>
    <submittedName>
        <fullName evidence="1">Uncharacterized protein</fullName>
    </submittedName>
</protein>
<proteinExistence type="predicted"/>
<gene>
    <name evidence="1" type="ORF">DSCO28_45610</name>
</gene>
<name>A0A5K7ZUS8_9BACT</name>